<dbReference type="RefSeq" id="XP_011392028.1">
    <property type="nucleotide sequence ID" value="XM_011393726.1"/>
</dbReference>
<dbReference type="VEuPathDB" id="FungiDB:UMAG_05319"/>
<evidence type="ECO:0000313" key="3">
    <source>
        <dbReference type="Proteomes" id="UP000000561"/>
    </source>
</evidence>
<proteinExistence type="predicted"/>
<keyword evidence="3" id="KW-1185">Reference proteome</keyword>
<sequence length="185" mass="21284">MRNSRFMLAVLLIIAVCLAAFSEAARRSEQPFEPSDIAVDIVDTSIAHQHAHQAQRLLQLPPHYFTRVDPPDFNVYLRTLVHLHSPDARFMLDASQCSHSGHCLLISPYRFIELDGNGEHREEKMIMMLRAERNQEIETTGLLHLPRPDHLHAWTHIQQMATESRDSLESRYPAGLFNFPEVPEI</sequence>
<accession>A0A0D1CH60</accession>
<keyword evidence="1" id="KW-0732">Signal</keyword>
<evidence type="ECO:0000256" key="1">
    <source>
        <dbReference type="SAM" id="SignalP"/>
    </source>
</evidence>
<dbReference type="GeneID" id="23565243"/>
<dbReference type="AlphaFoldDB" id="A0A0D1CH60"/>
<organism evidence="2 3">
    <name type="scientific">Mycosarcoma maydis</name>
    <name type="common">Corn smut fungus</name>
    <name type="synonym">Ustilago maydis</name>
    <dbReference type="NCBI Taxonomy" id="5270"/>
    <lineage>
        <taxon>Eukaryota</taxon>
        <taxon>Fungi</taxon>
        <taxon>Dikarya</taxon>
        <taxon>Basidiomycota</taxon>
        <taxon>Ustilaginomycotina</taxon>
        <taxon>Ustilaginomycetes</taxon>
        <taxon>Ustilaginales</taxon>
        <taxon>Ustilaginaceae</taxon>
        <taxon>Mycosarcoma</taxon>
    </lineage>
</organism>
<protein>
    <submittedName>
        <fullName evidence="2">Uncharacterized protein</fullName>
    </submittedName>
</protein>
<dbReference type="eggNOG" id="ENOG502R2Y2">
    <property type="taxonomic scope" value="Eukaryota"/>
</dbReference>
<dbReference type="KEGG" id="uma:UMAG_05319"/>
<name>A0A0D1CH60_MYCMD</name>
<feature type="signal peptide" evidence="1">
    <location>
        <begin position="1"/>
        <end position="19"/>
    </location>
</feature>
<gene>
    <name evidence="2" type="ORF">UMAG_05319</name>
</gene>
<reference evidence="2 3" key="1">
    <citation type="journal article" date="2006" name="Nature">
        <title>Insights from the genome of the biotrophic fungal plant pathogen Ustilago maydis.</title>
        <authorList>
            <person name="Kamper J."/>
            <person name="Kahmann R."/>
            <person name="Bolker M."/>
            <person name="Ma L.J."/>
            <person name="Brefort T."/>
            <person name="Saville B.J."/>
            <person name="Banuett F."/>
            <person name="Kronstad J.W."/>
            <person name="Gold S.E."/>
            <person name="Muller O."/>
            <person name="Perlin M.H."/>
            <person name="Wosten H.A."/>
            <person name="de Vries R."/>
            <person name="Ruiz-Herrera J."/>
            <person name="Reynaga-Pena C.G."/>
            <person name="Snetselaar K."/>
            <person name="McCann M."/>
            <person name="Perez-Martin J."/>
            <person name="Feldbrugge M."/>
            <person name="Basse C.W."/>
            <person name="Steinberg G."/>
            <person name="Ibeas J.I."/>
            <person name="Holloman W."/>
            <person name="Guzman P."/>
            <person name="Farman M."/>
            <person name="Stajich J.E."/>
            <person name="Sentandreu R."/>
            <person name="Gonzalez-Prieto J.M."/>
            <person name="Kennell J.C."/>
            <person name="Molina L."/>
            <person name="Schirawski J."/>
            <person name="Mendoza-Mendoza A."/>
            <person name="Greilinger D."/>
            <person name="Munch K."/>
            <person name="Rossel N."/>
            <person name="Scherer M."/>
            <person name="Vranes M."/>
            <person name="Ladendorf O."/>
            <person name="Vincon V."/>
            <person name="Fuchs U."/>
            <person name="Sandrock B."/>
            <person name="Meng S."/>
            <person name="Ho E.C."/>
            <person name="Cahill M.J."/>
            <person name="Boyce K.J."/>
            <person name="Klose J."/>
            <person name="Klosterman S.J."/>
            <person name="Deelstra H.J."/>
            <person name="Ortiz-Castellanos L."/>
            <person name="Li W."/>
            <person name="Sanchez-Alonso P."/>
            <person name="Schreier P.H."/>
            <person name="Hauser-Hahn I."/>
            <person name="Vaupel M."/>
            <person name="Koopmann E."/>
            <person name="Friedrich G."/>
            <person name="Voss H."/>
            <person name="Schluter T."/>
            <person name="Margolis J."/>
            <person name="Platt D."/>
            <person name="Swimmer C."/>
            <person name="Gnirke A."/>
            <person name="Chen F."/>
            <person name="Vysotskaia V."/>
            <person name="Mannhaupt G."/>
            <person name="Guldener U."/>
            <person name="Munsterkotter M."/>
            <person name="Haase D."/>
            <person name="Oesterheld M."/>
            <person name="Mewes H.W."/>
            <person name="Mauceli E.W."/>
            <person name="DeCaprio D."/>
            <person name="Wade C.M."/>
            <person name="Butler J."/>
            <person name="Young S."/>
            <person name="Jaffe D.B."/>
            <person name="Calvo S."/>
            <person name="Nusbaum C."/>
            <person name="Galagan J."/>
            <person name="Birren B.W."/>
        </authorList>
    </citation>
    <scope>NUCLEOTIDE SEQUENCE [LARGE SCALE GENOMIC DNA]</scope>
    <source>
        <strain evidence="3">DSM 14603 / FGSC 9021 / UM521</strain>
    </source>
</reference>
<evidence type="ECO:0000313" key="2">
    <source>
        <dbReference type="EMBL" id="KIS66318.1"/>
    </source>
</evidence>
<dbReference type="Proteomes" id="UP000000561">
    <property type="component" value="Chromosome 19"/>
</dbReference>
<dbReference type="EMBL" id="CM003158">
    <property type="protein sequence ID" value="KIS66318.1"/>
    <property type="molecule type" value="Genomic_DNA"/>
</dbReference>
<feature type="chain" id="PRO_5002228285" evidence="1">
    <location>
        <begin position="20"/>
        <end position="185"/>
    </location>
</feature>
<dbReference type="OrthoDB" id="10572238at2759"/>
<dbReference type="InParanoid" id="A0A0D1CH60"/>